<feature type="compositionally biased region" description="Basic and acidic residues" evidence="1">
    <location>
        <begin position="104"/>
        <end position="115"/>
    </location>
</feature>
<comment type="caution">
    <text evidence="2">The sequence shown here is derived from an EMBL/GenBank/DDBJ whole genome shotgun (WGS) entry which is preliminary data.</text>
</comment>
<organism evidence="2 3">
    <name type="scientific">Elysia chlorotica</name>
    <name type="common">Eastern emerald elysia</name>
    <name type="synonym">Sea slug</name>
    <dbReference type="NCBI Taxonomy" id="188477"/>
    <lineage>
        <taxon>Eukaryota</taxon>
        <taxon>Metazoa</taxon>
        <taxon>Spiralia</taxon>
        <taxon>Lophotrochozoa</taxon>
        <taxon>Mollusca</taxon>
        <taxon>Gastropoda</taxon>
        <taxon>Heterobranchia</taxon>
        <taxon>Euthyneura</taxon>
        <taxon>Panpulmonata</taxon>
        <taxon>Sacoglossa</taxon>
        <taxon>Placobranchoidea</taxon>
        <taxon>Plakobranchidae</taxon>
        <taxon>Elysia</taxon>
    </lineage>
</organism>
<evidence type="ECO:0008006" key="4">
    <source>
        <dbReference type="Google" id="ProtNLM"/>
    </source>
</evidence>
<evidence type="ECO:0000256" key="1">
    <source>
        <dbReference type="SAM" id="MobiDB-lite"/>
    </source>
</evidence>
<keyword evidence="3" id="KW-1185">Reference proteome</keyword>
<feature type="compositionally biased region" description="Polar residues" evidence="1">
    <location>
        <begin position="219"/>
        <end position="230"/>
    </location>
</feature>
<feature type="region of interest" description="Disordered" evidence="1">
    <location>
        <begin position="204"/>
        <end position="265"/>
    </location>
</feature>
<protein>
    <recommendedName>
        <fullName evidence="4">Reverse transcriptase domain-containing protein</fullName>
    </recommendedName>
</protein>
<proteinExistence type="predicted"/>
<reference evidence="2 3" key="1">
    <citation type="submission" date="2019-01" db="EMBL/GenBank/DDBJ databases">
        <title>A draft genome assembly of the solar-powered sea slug Elysia chlorotica.</title>
        <authorList>
            <person name="Cai H."/>
            <person name="Li Q."/>
            <person name="Fang X."/>
            <person name="Li J."/>
            <person name="Curtis N.E."/>
            <person name="Altenburger A."/>
            <person name="Shibata T."/>
            <person name="Feng M."/>
            <person name="Maeda T."/>
            <person name="Schwartz J.A."/>
            <person name="Shigenobu S."/>
            <person name="Lundholm N."/>
            <person name="Nishiyama T."/>
            <person name="Yang H."/>
            <person name="Hasebe M."/>
            <person name="Li S."/>
            <person name="Pierce S.K."/>
            <person name="Wang J."/>
        </authorList>
    </citation>
    <scope>NUCLEOTIDE SEQUENCE [LARGE SCALE GENOMIC DNA]</scope>
    <source>
        <strain evidence="2">EC2010</strain>
        <tissue evidence="2">Whole organism of an adult</tissue>
    </source>
</reference>
<evidence type="ECO:0000313" key="2">
    <source>
        <dbReference type="EMBL" id="RUS80086.1"/>
    </source>
</evidence>
<sequence>MDGRETQQMNWKYSGLRMPSLQMSCMTETYDDDSFDSDFLDDSLENEEDIATDDGDVFNSLKDRFGIRENNEISESVNGLSRGGTDTIAVRSNTRTKTSKLSKKREGQDGSDTSKKHSTGAIRNSTTTELLDINTNLPRRAEITKVIKSLKSDKVLAKIMLEGLKSTLDKRLSDEQAGFRPDRSRTDHIAKCTMIRINIEQKYGAIPRPAPKDYKHSPTDASETLSQTKNPETEPSKPLSRQYQYYHMGRAEEDQSEQSQVEGIFDPMLHRESKVLY</sequence>
<accession>A0A433TEV0</accession>
<dbReference type="EMBL" id="RQTK01000411">
    <property type="protein sequence ID" value="RUS80086.1"/>
    <property type="molecule type" value="Genomic_DNA"/>
</dbReference>
<gene>
    <name evidence="2" type="ORF">EGW08_012132</name>
</gene>
<name>A0A433TEV0_ELYCH</name>
<dbReference type="Proteomes" id="UP000271974">
    <property type="component" value="Unassembled WGS sequence"/>
</dbReference>
<dbReference type="AlphaFoldDB" id="A0A433TEV0"/>
<evidence type="ECO:0000313" key="3">
    <source>
        <dbReference type="Proteomes" id="UP000271974"/>
    </source>
</evidence>
<feature type="region of interest" description="Disordered" evidence="1">
    <location>
        <begin position="76"/>
        <end position="127"/>
    </location>
</feature>